<comment type="caution">
    <text evidence="4">The sequence shown here is derived from an EMBL/GenBank/DDBJ whole genome shotgun (WGS) entry which is preliminary data.</text>
</comment>
<dbReference type="PROSITE" id="PS51318">
    <property type="entry name" value="TAT"/>
    <property type="match status" value="1"/>
</dbReference>
<feature type="signal peptide" evidence="3">
    <location>
        <begin position="1"/>
        <end position="29"/>
    </location>
</feature>
<dbReference type="CDD" id="cd13589">
    <property type="entry name" value="PBP2_polyamine_RpCGA009"/>
    <property type="match status" value="1"/>
</dbReference>
<dbReference type="InterPro" id="IPR006311">
    <property type="entry name" value="TAT_signal"/>
</dbReference>
<feature type="chain" id="PRO_5046077927" evidence="3">
    <location>
        <begin position="30"/>
        <end position="342"/>
    </location>
</feature>
<dbReference type="Proteomes" id="UP001242480">
    <property type="component" value="Unassembled WGS sequence"/>
</dbReference>
<sequence>MTWIGRRTLLKSMAVIAAMALGASTQARAQERELILSGFGGAYDEAMAQSVKDFEKANDVKVTIVAGSGANNMARVRNKEIDVIVSDPVFALRMEAEGAFAPLDPKLVPNLASLYPKAIYSPAVVAANFGAYVLAYNPGEVKPPQSWYDLADPQYKGRVALRGFRPENIELITLFAKLAGGDERHPDAGFAELAKIAGNIDVWINAHADHLELYRNDQISMSVWTDGRIAWAHDAEGVNVKGAIPKEGFFPLASTLSVVAGRPNTDLAEKLANHLLGAQAGLIMAQKLGYFPTNKQAVLPPDVQAKMMLTPQNVDSLQSADWKYIVTVYDAWQSRWEREIQR</sequence>
<name>A0ABU0J6L0_9HYPH</name>
<evidence type="ECO:0000313" key="4">
    <source>
        <dbReference type="EMBL" id="MDQ0469898.1"/>
    </source>
</evidence>
<organism evidence="4 5">
    <name type="scientific">Labrys wisconsinensis</name>
    <dbReference type="NCBI Taxonomy" id="425677"/>
    <lineage>
        <taxon>Bacteria</taxon>
        <taxon>Pseudomonadati</taxon>
        <taxon>Pseudomonadota</taxon>
        <taxon>Alphaproteobacteria</taxon>
        <taxon>Hyphomicrobiales</taxon>
        <taxon>Xanthobacteraceae</taxon>
        <taxon>Labrys</taxon>
    </lineage>
</organism>
<evidence type="ECO:0000256" key="3">
    <source>
        <dbReference type="SAM" id="SignalP"/>
    </source>
</evidence>
<evidence type="ECO:0000256" key="2">
    <source>
        <dbReference type="ARBA" id="ARBA00022764"/>
    </source>
</evidence>
<keyword evidence="2" id="KW-0574">Periplasm</keyword>
<accession>A0ABU0J6L0</accession>
<gene>
    <name evidence="4" type="ORF">QO011_002914</name>
</gene>
<dbReference type="InterPro" id="IPR006059">
    <property type="entry name" value="SBP"/>
</dbReference>
<proteinExistence type="predicted"/>
<dbReference type="PANTHER" id="PTHR30006:SF2">
    <property type="entry name" value="ABC TRANSPORTER SUBSTRATE-BINDING PROTEIN"/>
    <property type="match status" value="1"/>
</dbReference>
<keyword evidence="1 3" id="KW-0732">Signal</keyword>
<dbReference type="Pfam" id="PF13416">
    <property type="entry name" value="SBP_bac_8"/>
    <property type="match status" value="1"/>
</dbReference>
<dbReference type="EMBL" id="JAUSVX010000004">
    <property type="protein sequence ID" value="MDQ0469898.1"/>
    <property type="molecule type" value="Genomic_DNA"/>
</dbReference>
<dbReference type="Gene3D" id="3.40.190.10">
    <property type="entry name" value="Periplasmic binding protein-like II"/>
    <property type="match status" value="2"/>
</dbReference>
<protein>
    <submittedName>
        <fullName evidence="4">Spermidine/putrescine transport system substrate-binding protein</fullName>
    </submittedName>
</protein>
<dbReference type="PANTHER" id="PTHR30006">
    <property type="entry name" value="THIAMINE-BINDING PERIPLASMIC PROTEIN-RELATED"/>
    <property type="match status" value="1"/>
</dbReference>
<evidence type="ECO:0000313" key="5">
    <source>
        <dbReference type="Proteomes" id="UP001242480"/>
    </source>
</evidence>
<dbReference type="SUPFAM" id="SSF53850">
    <property type="entry name" value="Periplasmic binding protein-like II"/>
    <property type="match status" value="1"/>
</dbReference>
<keyword evidence="5" id="KW-1185">Reference proteome</keyword>
<evidence type="ECO:0000256" key="1">
    <source>
        <dbReference type="ARBA" id="ARBA00022729"/>
    </source>
</evidence>
<reference evidence="4 5" key="1">
    <citation type="submission" date="2023-07" db="EMBL/GenBank/DDBJ databases">
        <title>Genomic Encyclopedia of Type Strains, Phase IV (KMG-IV): sequencing the most valuable type-strain genomes for metagenomic binning, comparative biology and taxonomic classification.</title>
        <authorList>
            <person name="Goeker M."/>
        </authorList>
    </citation>
    <scope>NUCLEOTIDE SEQUENCE [LARGE SCALE GENOMIC DNA]</scope>
    <source>
        <strain evidence="4 5">DSM 19619</strain>
    </source>
</reference>
<dbReference type="RefSeq" id="WP_307273099.1">
    <property type="nucleotide sequence ID" value="NZ_JAUSVX010000004.1"/>
</dbReference>